<dbReference type="KEGG" id="ccos:Pan44_14280"/>
<accession>A0A517SB95</accession>
<dbReference type="Pfam" id="PF13377">
    <property type="entry name" value="Peripla_BP_3"/>
    <property type="match status" value="1"/>
</dbReference>
<evidence type="ECO:0000256" key="1">
    <source>
        <dbReference type="ARBA" id="ARBA00023015"/>
    </source>
</evidence>
<evidence type="ECO:0000313" key="6">
    <source>
        <dbReference type="Proteomes" id="UP000315700"/>
    </source>
</evidence>
<dbReference type="GO" id="GO:0003700">
    <property type="term" value="F:DNA-binding transcription factor activity"/>
    <property type="evidence" value="ECO:0007669"/>
    <property type="project" value="InterPro"/>
</dbReference>
<dbReference type="PANTHER" id="PTHR30146:SF24">
    <property type="entry name" value="XYLOSE OPERON REGULATORY PROTEIN"/>
    <property type="match status" value="1"/>
</dbReference>
<evidence type="ECO:0000256" key="3">
    <source>
        <dbReference type="ARBA" id="ARBA00023163"/>
    </source>
</evidence>
<keyword evidence="3" id="KW-0804">Transcription</keyword>
<dbReference type="Proteomes" id="UP000315700">
    <property type="component" value="Chromosome"/>
</dbReference>
<dbReference type="PROSITE" id="PS01124">
    <property type="entry name" value="HTH_ARAC_FAMILY_2"/>
    <property type="match status" value="1"/>
</dbReference>
<dbReference type="FunCoup" id="A0A517SB95">
    <property type="interactions" value="27"/>
</dbReference>
<reference evidence="5 6" key="1">
    <citation type="submission" date="2019-02" db="EMBL/GenBank/DDBJ databases">
        <title>Deep-cultivation of Planctomycetes and their phenomic and genomic characterization uncovers novel biology.</title>
        <authorList>
            <person name="Wiegand S."/>
            <person name="Jogler M."/>
            <person name="Boedeker C."/>
            <person name="Pinto D."/>
            <person name="Vollmers J."/>
            <person name="Rivas-Marin E."/>
            <person name="Kohn T."/>
            <person name="Peeters S.H."/>
            <person name="Heuer A."/>
            <person name="Rast P."/>
            <person name="Oberbeckmann S."/>
            <person name="Bunk B."/>
            <person name="Jeske O."/>
            <person name="Meyerdierks A."/>
            <person name="Storesund J.E."/>
            <person name="Kallscheuer N."/>
            <person name="Luecker S."/>
            <person name="Lage O.M."/>
            <person name="Pohl T."/>
            <person name="Merkel B.J."/>
            <person name="Hornburger P."/>
            <person name="Mueller R.-W."/>
            <person name="Bruemmer F."/>
            <person name="Labrenz M."/>
            <person name="Spormann A.M."/>
            <person name="Op den Camp H."/>
            <person name="Overmann J."/>
            <person name="Amann R."/>
            <person name="Jetten M.S.M."/>
            <person name="Mascher T."/>
            <person name="Medema M.H."/>
            <person name="Devos D.P."/>
            <person name="Kaster A.-K."/>
            <person name="Ovreas L."/>
            <person name="Rohde M."/>
            <person name="Galperin M.Y."/>
            <person name="Jogler C."/>
        </authorList>
    </citation>
    <scope>NUCLEOTIDE SEQUENCE [LARGE SCALE GENOMIC DNA]</scope>
    <source>
        <strain evidence="5 6">Pan44</strain>
    </source>
</reference>
<dbReference type="PANTHER" id="PTHR30146">
    <property type="entry name" value="LACI-RELATED TRANSCRIPTIONAL REPRESSOR"/>
    <property type="match status" value="1"/>
</dbReference>
<dbReference type="SUPFAM" id="SSF53822">
    <property type="entry name" value="Periplasmic binding protein-like I"/>
    <property type="match status" value="1"/>
</dbReference>
<dbReference type="GO" id="GO:0000976">
    <property type="term" value="F:transcription cis-regulatory region binding"/>
    <property type="evidence" value="ECO:0007669"/>
    <property type="project" value="TreeGrafter"/>
</dbReference>
<dbReference type="InParanoid" id="A0A517SB95"/>
<dbReference type="EMBL" id="CP036271">
    <property type="protein sequence ID" value="QDT53411.1"/>
    <property type="molecule type" value="Genomic_DNA"/>
</dbReference>
<dbReference type="InterPro" id="IPR018060">
    <property type="entry name" value="HTH_AraC"/>
</dbReference>
<keyword evidence="6" id="KW-1185">Reference proteome</keyword>
<dbReference type="Gene3D" id="1.10.10.60">
    <property type="entry name" value="Homeodomain-like"/>
    <property type="match status" value="1"/>
</dbReference>
<dbReference type="AlphaFoldDB" id="A0A517SB95"/>
<name>A0A517SB95_9PLAN</name>
<dbReference type="Pfam" id="PF12833">
    <property type="entry name" value="HTH_18"/>
    <property type="match status" value="1"/>
</dbReference>
<dbReference type="RefSeq" id="WP_145034932.1">
    <property type="nucleotide sequence ID" value="NZ_CP036271.1"/>
</dbReference>
<dbReference type="OrthoDB" id="9795616at2"/>
<dbReference type="InterPro" id="IPR009057">
    <property type="entry name" value="Homeodomain-like_sf"/>
</dbReference>
<proteinExistence type="predicted"/>
<dbReference type="Gene3D" id="3.40.50.2300">
    <property type="match status" value="2"/>
</dbReference>
<organism evidence="5 6">
    <name type="scientific">Caulifigura coniformis</name>
    <dbReference type="NCBI Taxonomy" id="2527983"/>
    <lineage>
        <taxon>Bacteria</taxon>
        <taxon>Pseudomonadati</taxon>
        <taxon>Planctomycetota</taxon>
        <taxon>Planctomycetia</taxon>
        <taxon>Planctomycetales</taxon>
        <taxon>Planctomycetaceae</taxon>
        <taxon>Caulifigura</taxon>
    </lineage>
</organism>
<protein>
    <submittedName>
        <fullName evidence="5">Xylose operon regulatory protein</fullName>
    </submittedName>
</protein>
<dbReference type="SMART" id="SM00342">
    <property type="entry name" value="HTH_ARAC"/>
    <property type="match status" value="1"/>
</dbReference>
<sequence length="381" mass="42565">MLNGASKRVAVLVETDDSWGREVVESIARYAHENHWTLLICPRDAQHRLRLPTRWKGDGAIVSLRDSALQRHVKAAGVPAVDVSIQMPEDRWLGRVATDDDARAAMAFEHFQSRHFEHFACYSPPLGRYSHDRALAFQRVAQKAGYSCEIFTSPRNRQVGWDGNQALVAAWLKSLPRPLAVFAADPYPARQLIEICQLEGVRIPDDIAVLSGDTDDLLCNIASPRISSVELACHKIGRSACEMLRTIMEGGPVPQQPVLIPPLRVIARHSTEILAVEDRDLAQIVQYIRDRAAEGIRVSDILRAFPISRRSLEQRFRNILGRSPAEEIRRTRLQHARKLLVETDLSVAEIATASGVCSGAQLASAFRRYLGIRPSALREGR</sequence>
<dbReference type="CDD" id="cd01543">
    <property type="entry name" value="PBP1_XylR"/>
    <property type="match status" value="1"/>
</dbReference>
<keyword evidence="2" id="KW-0238">DNA-binding</keyword>
<dbReference type="InterPro" id="IPR028082">
    <property type="entry name" value="Peripla_BP_I"/>
</dbReference>
<dbReference type="SUPFAM" id="SSF46689">
    <property type="entry name" value="Homeodomain-like"/>
    <property type="match status" value="1"/>
</dbReference>
<evidence type="ECO:0000313" key="5">
    <source>
        <dbReference type="EMBL" id="QDT53411.1"/>
    </source>
</evidence>
<dbReference type="InterPro" id="IPR046335">
    <property type="entry name" value="LacI/GalR-like_sensor"/>
</dbReference>
<gene>
    <name evidence="5" type="primary">xylR_1</name>
    <name evidence="5" type="ORF">Pan44_14280</name>
</gene>
<feature type="domain" description="HTH araC/xylS-type" evidence="4">
    <location>
        <begin position="282"/>
        <end position="380"/>
    </location>
</feature>
<evidence type="ECO:0000259" key="4">
    <source>
        <dbReference type="PROSITE" id="PS01124"/>
    </source>
</evidence>
<keyword evidence="1" id="KW-0805">Transcription regulation</keyword>
<evidence type="ECO:0000256" key="2">
    <source>
        <dbReference type="ARBA" id="ARBA00023125"/>
    </source>
</evidence>